<name>A0A348MLK0_UNCW3</name>
<dbReference type="Proteomes" id="UP000262454">
    <property type="component" value="Unassembled WGS sequence"/>
</dbReference>
<evidence type="ECO:0000313" key="2">
    <source>
        <dbReference type="Proteomes" id="UP000262454"/>
    </source>
</evidence>
<comment type="caution">
    <text evidence="1">The sequence shown here is derived from an EMBL/GenBank/DDBJ whole genome shotgun (WGS) entry which is preliminary data.</text>
</comment>
<organism evidence="1 2">
    <name type="scientific">candidate division WOR-3 bacterium</name>
    <dbReference type="NCBI Taxonomy" id="2052148"/>
    <lineage>
        <taxon>Bacteria</taxon>
        <taxon>Bacteria division WOR-3</taxon>
    </lineage>
</organism>
<proteinExistence type="predicted"/>
<dbReference type="EMBL" id="DMCX01000035">
    <property type="protein sequence ID" value="HAF07926.1"/>
    <property type="molecule type" value="Genomic_DNA"/>
</dbReference>
<evidence type="ECO:0008006" key="3">
    <source>
        <dbReference type="Google" id="ProtNLM"/>
    </source>
</evidence>
<accession>A0A348MLK0</accession>
<dbReference type="AlphaFoldDB" id="A0A348MLK0"/>
<gene>
    <name evidence="1" type="ORF">DCG82_05940</name>
</gene>
<protein>
    <recommendedName>
        <fullName evidence="3">CRISPR-associated protein</fullName>
    </recommendedName>
</protein>
<reference evidence="1 2" key="1">
    <citation type="journal article" date="2018" name="Nat. Biotechnol.">
        <title>A standardized bacterial taxonomy based on genome phylogeny substantially revises the tree of life.</title>
        <authorList>
            <person name="Parks D.H."/>
            <person name="Chuvochina M."/>
            <person name="Waite D.W."/>
            <person name="Rinke C."/>
            <person name="Skarshewski A."/>
            <person name="Chaumeil P.A."/>
            <person name="Hugenholtz P."/>
        </authorList>
    </citation>
    <scope>NUCLEOTIDE SEQUENCE [LARGE SCALE GENOMIC DNA]</scope>
    <source>
        <strain evidence="1">UBA7921</strain>
    </source>
</reference>
<evidence type="ECO:0000313" key="1">
    <source>
        <dbReference type="EMBL" id="HAF07926.1"/>
    </source>
</evidence>
<sequence>MNKAKLIFVTLGRRDLSIDDNNEDKPPREKGRYILDNYNTLKHKLSLNILEKFLSNELSKESEQKRLFIFATNQKDPNFNKDDTIFYAKVIEKLLYEKYNKNKNLIIEIIEIKENLEHLDFLYDFLKKTLNNKISIIEKKYEIENVACALKGGIPDVNYSILLYLIFKFKTKLKHFNIMEEKNRKKSYNFYLLNFSNEIWRDIEREKVLEYIESFNYLEIKKNSSNFYVQNLAETAFNLFSFNLDEAKRIREYEIKDIERDFVCEILKYLEQIEEDEKNILRELYFTIWILIQKKHFADALSRLYNFTERIFLFELSKITKEEKKFNDIVRKWDSIIEELIKKYPEIAEKKDNIDVKKYSIPTLSKILSIIKKDESEFLEILKQLEKICKIRNNSIVAHGTTGISEEKLKEQLENTNIIEILKNIEKYYDFNFENSLYTKINNKIKFLYEIK</sequence>
<dbReference type="Pfam" id="PF09670">
    <property type="entry name" value="Cas_Cas02710"/>
    <property type="match status" value="1"/>
</dbReference>